<feature type="repeat" description="PPR" evidence="3">
    <location>
        <begin position="253"/>
        <end position="287"/>
    </location>
</feature>
<evidence type="ECO:0000256" key="2">
    <source>
        <dbReference type="ARBA" id="ARBA00022737"/>
    </source>
</evidence>
<protein>
    <recommendedName>
        <fullName evidence="6">Pentacotripeptide-repeat region of PRORP domain-containing protein</fullName>
    </recommendedName>
</protein>
<evidence type="ECO:0000313" key="4">
    <source>
        <dbReference type="EMBL" id="PIA56999.1"/>
    </source>
</evidence>
<dbReference type="FunCoup" id="A0A2G5EMN6">
    <property type="interactions" value="340"/>
</dbReference>
<dbReference type="NCBIfam" id="TIGR00756">
    <property type="entry name" value="PPR"/>
    <property type="match status" value="7"/>
</dbReference>
<dbReference type="EMBL" id="KZ305023">
    <property type="protein sequence ID" value="PIA56999.1"/>
    <property type="molecule type" value="Genomic_DNA"/>
</dbReference>
<feature type="repeat" description="PPR" evidence="3">
    <location>
        <begin position="218"/>
        <end position="252"/>
    </location>
</feature>
<dbReference type="AlphaFoldDB" id="A0A2G5EMN6"/>
<name>A0A2G5EMN6_AQUCA</name>
<dbReference type="Proteomes" id="UP000230069">
    <property type="component" value="Unassembled WGS sequence"/>
</dbReference>
<dbReference type="PROSITE" id="PS51375">
    <property type="entry name" value="PPR"/>
    <property type="match status" value="7"/>
</dbReference>
<keyword evidence="5" id="KW-1185">Reference proteome</keyword>
<dbReference type="PANTHER" id="PTHR47939">
    <property type="entry name" value="MEMBRANE-ASSOCIATED SALT-INDUCIBLE PROTEIN-LIKE"/>
    <property type="match status" value="1"/>
</dbReference>
<accession>A0A2G5EMN6</accession>
<dbReference type="PANTHER" id="PTHR47939:SF13">
    <property type="entry name" value="OS03G0201400 PROTEIN"/>
    <property type="match status" value="1"/>
</dbReference>
<dbReference type="Gene3D" id="1.25.40.10">
    <property type="entry name" value="Tetratricopeptide repeat domain"/>
    <property type="match status" value="4"/>
</dbReference>
<gene>
    <name evidence="4" type="ORF">AQUCO_00600012v1</name>
</gene>
<sequence length="529" mass="61100">STFHKFKTIPIFCLTTTPSSQSLINFNFSHFQSLSTQPIQLNLIPLSEDVNEICRLLSDFRSPHHDIESALNCYSGKISTDLVEQVLKRCKNLGFSAHRFFLWARKLQGFIHSKDSHHILVDILGSSKQFPLIWDFLSEIRDGGDHELRPEFFWIIFKSYCRADLPMDAIRAFEKMSDFDLKPGVDDLDQLIFMLCKKKFVKEAQEFFDRVKLDFTPSPKSYSILMRGWGEVGDAVEARKLFDEILQRGCSVDLIAFNTLLESLCRGKKADEAYKLFKDMGLYGLKPDGSTYSVFIRASCEINDVHSAVKVLDRMRRYNLAPNVFTYNCIVKLFVKNQMLDDAYLLLDEMIERGVSPDIWSYNAIEAFHCDHCEVHKALKMIQRMENDGCMPNRNTYNMVLKMLIRVGRFDRATELWDSMGERGYYAPVSTYAVMIHGLCKKKGQVEEACRYFEMMIDEGLPPYPCTCELLRDRLLGLGFLEKTKILTNKMLQSTSCSIQELSKIMAGHKAYTEPSSQEEELKWYENIG</sequence>
<dbReference type="InterPro" id="IPR050667">
    <property type="entry name" value="PPR-containing_protein"/>
</dbReference>
<organism evidence="4 5">
    <name type="scientific">Aquilegia coerulea</name>
    <name type="common">Rocky mountain columbine</name>
    <dbReference type="NCBI Taxonomy" id="218851"/>
    <lineage>
        <taxon>Eukaryota</taxon>
        <taxon>Viridiplantae</taxon>
        <taxon>Streptophyta</taxon>
        <taxon>Embryophyta</taxon>
        <taxon>Tracheophyta</taxon>
        <taxon>Spermatophyta</taxon>
        <taxon>Magnoliopsida</taxon>
        <taxon>Ranunculales</taxon>
        <taxon>Ranunculaceae</taxon>
        <taxon>Thalictroideae</taxon>
        <taxon>Aquilegia</taxon>
    </lineage>
</organism>
<keyword evidence="2" id="KW-0677">Repeat</keyword>
<evidence type="ECO:0000256" key="3">
    <source>
        <dbReference type="PROSITE-ProRule" id="PRU00708"/>
    </source>
</evidence>
<reference evidence="4 5" key="1">
    <citation type="submission" date="2017-09" db="EMBL/GenBank/DDBJ databases">
        <title>WGS assembly of Aquilegia coerulea Goldsmith.</title>
        <authorList>
            <person name="Hodges S."/>
            <person name="Kramer E."/>
            <person name="Nordborg M."/>
            <person name="Tomkins J."/>
            <person name="Borevitz J."/>
            <person name="Derieg N."/>
            <person name="Yan J."/>
            <person name="Mihaltcheva S."/>
            <person name="Hayes R.D."/>
            <person name="Rokhsar D."/>
        </authorList>
    </citation>
    <scope>NUCLEOTIDE SEQUENCE [LARGE SCALE GENOMIC DNA]</scope>
    <source>
        <strain evidence="5">cv. Goldsmith</strain>
    </source>
</reference>
<dbReference type="EMBL" id="KZ305023">
    <property type="protein sequence ID" value="PIA56998.1"/>
    <property type="molecule type" value="Genomic_DNA"/>
</dbReference>
<dbReference type="Pfam" id="PF13041">
    <property type="entry name" value="PPR_2"/>
    <property type="match status" value="3"/>
</dbReference>
<evidence type="ECO:0000313" key="5">
    <source>
        <dbReference type="Proteomes" id="UP000230069"/>
    </source>
</evidence>
<dbReference type="InterPro" id="IPR011990">
    <property type="entry name" value="TPR-like_helical_dom_sf"/>
</dbReference>
<feature type="repeat" description="PPR" evidence="3">
    <location>
        <begin position="393"/>
        <end position="427"/>
    </location>
</feature>
<dbReference type="OrthoDB" id="185373at2759"/>
<dbReference type="Pfam" id="PF01535">
    <property type="entry name" value="PPR"/>
    <property type="match status" value="2"/>
</dbReference>
<evidence type="ECO:0000256" key="1">
    <source>
        <dbReference type="ARBA" id="ARBA00007626"/>
    </source>
</evidence>
<feature type="repeat" description="PPR" evidence="3">
    <location>
        <begin position="428"/>
        <end position="463"/>
    </location>
</feature>
<dbReference type="SUPFAM" id="SSF81901">
    <property type="entry name" value="HCP-like"/>
    <property type="match status" value="1"/>
</dbReference>
<feature type="non-terminal residue" evidence="4">
    <location>
        <position position="1"/>
    </location>
</feature>
<evidence type="ECO:0008006" key="6">
    <source>
        <dbReference type="Google" id="ProtNLM"/>
    </source>
</evidence>
<dbReference type="STRING" id="218851.A0A2G5EMN6"/>
<proteinExistence type="inferred from homology"/>
<feature type="repeat" description="PPR" evidence="3">
    <location>
        <begin position="288"/>
        <end position="322"/>
    </location>
</feature>
<feature type="repeat" description="PPR" evidence="3">
    <location>
        <begin position="358"/>
        <end position="392"/>
    </location>
</feature>
<comment type="similarity">
    <text evidence="1">Belongs to the PPR family. P subfamily.</text>
</comment>
<dbReference type="InterPro" id="IPR002885">
    <property type="entry name" value="PPR_rpt"/>
</dbReference>
<feature type="repeat" description="PPR" evidence="3">
    <location>
        <begin position="323"/>
        <end position="357"/>
    </location>
</feature>